<dbReference type="EMBL" id="JAUUTY010000007">
    <property type="protein sequence ID" value="KAK1606774.1"/>
    <property type="molecule type" value="Genomic_DNA"/>
</dbReference>
<reference evidence="2" key="1">
    <citation type="submission" date="2023-07" db="EMBL/GenBank/DDBJ databases">
        <title>A chromosome-level genome assembly of Lolium multiflorum.</title>
        <authorList>
            <person name="Chen Y."/>
            <person name="Copetti D."/>
            <person name="Kolliker R."/>
            <person name="Studer B."/>
        </authorList>
    </citation>
    <scope>NUCLEOTIDE SEQUENCE</scope>
    <source>
        <strain evidence="2">02402/16</strain>
        <tissue evidence="2">Leaf</tissue>
    </source>
</reference>
<evidence type="ECO:0000313" key="2">
    <source>
        <dbReference type="EMBL" id="KAK1606774.1"/>
    </source>
</evidence>
<name>A0AAD8QRJ7_LOLMU</name>
<dbReference type="SUPFAM" id="SSF52058">
    <property type="entry name" value="L domain-like"/>
    <property type="match status" value="2"/>
</dbReference>
<accession>A0AAD8QRJ7</accession>
<sequence length="690" mass="78449">MHIAQYGWHMSRSELEQISGLLKSTTSLHTLLIPSIMHKDIEELKLMLFFKEKTQSLRLDELMSLRALSFVNPSVINCQVMNAKHLRYLEISSSNIVRLPDSVSMLYNLQTLRLNGCLELQLLPDGISAMKMLIHLYLLGCDHLERMPLNIGLLNKLCTLTTFVVDTESGRGIEELKDLCHIGNRLELFNLRKIKSGEYAKKANLHQKHKLSELLLCWGHKKEDEPEDEVSNEEEVLVSLAPHSKLKILEVYGYGGLEISQWMRDPQMFRCLRKLTVSNCPRCKDLPTVWLSDSLEYLCAKNMGNLTTLCKSIGVEAEGYNTPLQFFPKLKTMVLHRLPNLERWTPNCAGECSSLSMFPLLEHLEIIKCPKLTSVPSCPVLKYMRCCSLPISSLAHLITLVYFAYDGTGFSSASMPFQSWEFLVNLELTSQLASMTMPLENQQSQSQSQRSHLETLRELQLLGPNNFITTSGLSKSHLLLWKCFTFLEKLVIFDCEELVRWPLEELRSLVRLRFLTIAECDNLEGRGLPYEETLPLPQLEKLMIQFCGSLQHIPKLPASLHELDLLFCRSLVALPPGLGDLPKLTTFSVNSCGSLEALPDRMDGLTSLERFSIICCPGIEKFPEGLLQLLPAIKRLCVQNCPDLGRRCREGGEYFYLVSSIPEKSIQEIHTVSNKRKFLRRLLPSCVDSS</sequence>
<evidence type="ECO:0000259" key="1">
    <source>
        <dbReference type="Pfam" id="PF25019"/>
    </source>
</evidence>
<evidence type="ECO:0000313" key="3">
    <source>
        <dbReference type="Proteomes" id="UP001231189"/>
    </source>
</evidence>
<dbReference type="PANTHER" id="PTHR47186">
    <property type="entry name" value="LEUCINE-RICH REPEAT-CONTAINING PROTEIN 57"/>
    <property type="match status" value="1"/>
</dbReference>
<dbReference type="InterPro" id="IPR032675">
    <property type="entry name" value="LRR_dom_sf"/>
</dbReference>
<dbReference type="Pfam" id="PF25019">
    <property type="entry name" value="LRR_R13L1-DRL21"/>
    <property type="match status" value="1"/>
</dbReference>
<dbReference type="PANTHER" id="PTHR47186:SF3">
    <property type="entry name" value="OS09G0267800 PROTEIN"/>
    <property type="match status" value="1"/>
</dbReference>
<gene>
    <name evidence="2" type="ORF">QYE76_030447</name>
</gene>
<protein>
    <recommendedName>
        <fullName evidence="1">R13L1/DRL21-like LRR repeat region domain-containing protein</fullName>
    </recommendedName>
</protein>
<dbReference type="InterPro" id="IPR056789">
    <property type="entry name" value="LRR_R13L1-DRL21"/>
</dbReference>
<organism evidence="2 3">
    <name type="scientific">Lolium multiflorum</name>
    <name type="common">Italian ryegrass</name>
    <name type="synonym">Lolium perenne subsp. multiflorum</name>
    <dbReference type="NCBI Taxonomy" id="4521"/>
    <lineage>
        <taxon>Eukaryota</taxon>
        <taxon>Viridiplantae</taxon>
        <taxon>Streptophyta</taxon>
        <taxon>Embryophyta</taxon>
        <taxon>Tracheophyta</taxon>
        <taxon>Spermatophyta</taxon>
        <taxon>Magnoliopsida</taxon>
        <taxon>Liliopsida</taxon>
        <taxon>Poales</taxon>
        <taxon>Poaceae</taxon>
        <taxon>BOP clade</taxon>
        <taxon>Pooideae</taxon>
        <taxon>Poodae</taxon>
        <taxon>Poeae</taxon>
        <taxon>Poeae Chloroplast Group 2 (Poeae type)</taxon>
        <taxon>Loliodinae</taxon>
        <taxon>Loliinae</taxon>
        <taxon>Lolium</taxon>
    </lineage>
</organism>
<dbReference type="AlphaFoldDB" id="A0AAD8QRJ7"/>
<dbReference type="Gene3D" id="3.80.10.10">
    <property type="entry name" value="Ribonuclease Inhibitor"/>
    <property type="match status" value="3"/>
</dbReference>
<feature type="domain" description="R13L1/DRL21-like LRR repeat region" evidence="1">
    <location>
        <begin position="173"/>
        <end position="303"/>
    </location>
</feature>
<dbReference type="Proteomes" id="UP001231189">
    <property type="component" value="Unassembled WGS sequence"/>
</dbReference>
<comment type="caution">
    <text evidence="2">The sequence shown here is derived from an EMBL/GenBank/DDBJ whole genome shotgun (WGS) entry which is preliminary data.</text>
</comment>
<keyword evidence="3" id="KW-1185">Reference proteome</keyword>
<proteinExistence type="predicted"/>